<dbReference type="InterPro" id="IPR050069">
    <property type="entry name" value="Urease_subunit"/>
</dbReference>
<sequence length="814" mass="87663">MHLLPKERDKLILREIGLLAQQRLSRGIRLNMTEAIALLSVVLQEHIRDGTNTVAALMQHGKTILGYRHVKPGVSQILHEVMVEGTFVDGTFLVTLVDPICSPNGNLEAALYGSGLAVPSPDLFPRLSGPEGPVPGEVIPANASPIVLFPDHARVFVRMTNTGDRAVQIGSHYPLLKSNRAMVFPRELVEGRKLDIAAGTAIRFEPGDSKKVTLVDTGWRHADHDLRQRVKQDIQIESPKPFEMSRAAYATMYGPTTGDRVRLGDTDLWAVVEKDYAVYGDECTFGGGKVLRDGMGQATGWPARYVLDTVVTNCLIIDYTGIIKADIGIKDGMIVGIGKAGNPDSMKGVTPHMVVGSCTEVIAGEGLITTAGAIDSHVHFLSMDMCEEGLASGTTTLIGGGTGPAAGSRATTCTPGPWHIKKMLQATDSLPMNVLFSGKGNDSKPQGLIDQVKAGAGALKVHEDWGATLDVINTCLEVCDTYDIQCAIHTDSLNETGFVEATLNAINGRAIHTYHSEGAGGGHAPDLIRVVGESNIMPSSTNPTRPYCVNTLDEHLDMLMVCHHLSKSIAEDVSFADSRIRAETIAAEDVLQDMGAISMMSSDSQAMGRIGEVVSRTWRTANKMKNQRGPLRAGGAVERDTMVRDNERIKRYVAKYTINPAITHGVSHLIGSVEVGKLADLVLYRPDNFGTRPETVIKGGQIVMSNIGESNGSIPTVQPIYLRKTWGSQPECAAENSIAFVSKTSLQNVAAYGLRKRVEAVKGCRHIGKEDMKLNTATPRIRVNPETYEVFADGHLASVPPATELALTQGACVF</sequence>
<dbReference type="PRINTS" id="PR01752">
    <property type="entry name" value="UREASE"/>
</dbReference>
<dbReference type="NCBIfam" id="TIGR00193">
    <property type="entry name" value="urease_gam"/>
    <property type="match status" value="1"/>
</dbReference>
<evidence type="ECO:0000256" key="9">
    <source>
        <dbReference type="PIRSR" id="PIRSR611612-52"/>
    </source>
</evidence>
<dbReference type="GeneID" id="85226402"/>
<dbReference type="InterPro" id="IPR032466">
    <property type="entry name" value="Metal_Hydrolase"/>
</dbReference>
<dbReference type="HAMAP" id="MF_01953">
    <property type="entry name" value="Urease_alpha"/>
    <property type="match status" value="1"/>
</dbReference>
<dbReference type="Proteomes" id="UP001217754">
    <property type="component" value="Chromosome 4"/>
</dbReference>
<keyword evidence="13" id="KW-1185">Reference proteome</keyword>
<reference evidence="12" key="1">
    <citation type="submission" date="2023-03" db="EMBL/GenBank/DDBJ databases">
        <title>Mating type loci evolution in Malassezia.</title>
        <authorList>
            <person name="Coelho M.A."/>
        </authorList>
    </citation>
    <scope>NUCLEOTIDE SEQUENCE</scope>
    <source>
        <strain evidence="12">CBS 9431</strain>
    </source>
</reference>
<dbReference type="Pfam" id="PF00547">
    <property type="entry name" value="Urease_gamma"/>
    <property type="match status" value="1"/>
</dbReference>
<dbReference type="GO" id="GO:0009039">
    <property type="term" value="F:urease activity"/>
    <property type="evidence" value="ECO:0007669"/>
    <property type="project" value="UniProtKB-EC"/>
</dbReference>
<dbReference type="InterPro" id="IPR036461">
    <property type="entry name" value="Urease_betasu_sf"/>
</dbReference>
<dbReference type="PROSITE" id="PS00145">
    <property type="entry name" value="UREASE_2"/>
    <property type="match status" value="1"/>
</dbReference>
<evidence type="ECO:0000256" key="2">
    <source>
        <dbReference type="ARBA" id="ARBA00012934"/>
    </source>
</evidence>
<comment type="pathway">
    <text evidence="1 6">Nitrogen metabolism; urea degradation; CO(2) and NH(3) from urea (urease route): step 1/1.</text>
</comment>
<dbReference type="CDD" id="cd00390">
    <property type="entry name" value="Urease_gamma"/>
    <property type="match status" value="1"/>
</dbReference>
<evidence type="ECO:0000256" key="8">
    <source>
        <dbReference type="PIRSR" id="PIRSR001222-51"/>
    </source>
</evidence>
<dbReference type="InterPro" id="IPR002019">
    <property type="entry name" value="Urease_beta-like"/>
</dbReference>
<dbReference type="InterPro" id="IPR008221">
    <property type="entry name" value="Urease"/>
</dbReference>
<dbReference type="NCBIfam" id="TIGR01792">
    <property type="entry name" value="urease_alph"/>
    <property type="match status" value="1"/>
</dbReference>
<dbReference type="SUPFAM" id="SSF51278">
    <property type="entry name" value="Urease, beta-subunit"/>
    <property type="match status" value="1"/>
</dbReference>
<dbReference type="InterPro" id="IPR002026">
    <property type="entry name" value="Urease_gamma/gamma-beta_su"/>
</dbReference>
<evidence type="ECO:0000256" key="1">
    <source>
        <dbReference type="ARBA" id="ARBA00004897"/>
    </source>
</evidence>
<keyword evidence="3 6" id="KW-0533">Nickel</keyword>
<organism evidence="12 13">
    <name type="scientific">Malassezia japonica</name>
    <dbReference type="NCBI Taxonomy" id="223818"/>
    <lineage>
        <taxon>Eukaryota</taxon>
        <taxon>Fungi</taxon>
        <taxon>Dikarya</taxon>
        <taxon>Basidiomycota</taxon>
        <taxon>Ustilaginomycotina</taxon>
        <taxon>Malasseziomycetes</taxon>
        <taxon>Malasseziales</taxon>
        <taxon>Malasseziaceae</taxon>
        <taxon>Malassezia</taxon>
    </lineage>
</organism>
<evidence type="ECO:0000256" key="5">
    <source>
        <dbReference type="ARBA" id="ARBA00022801"/>
    </source>
</evidence>
<comment type="PTM">
    <text evidence="7">Carbamylation allows a single lysine to coordinate two nickel ions.</text>
</comment>
<dbReference type="PANTHER" id="PTHR33569:SF1">
    <property type="entry name" value="UREASE"/>
    <property type="match status" value="1"/>
</dbReference>
<feature type="binding site" description="via carbamate group" evidence="8">
    <location>
        <position position="460"/>
    </location>
    <ligand>
        <name>Ni(2+)</name>
        <dbReference type="ChEBI" id="CHEBI:49786"/>
        <label>2</label>
    </ligand>
</feature>
<dbReference type="SUPFAM" id="SSF54111">
    <property type="entry name" value="Urease, gamma-subunit"/>
    <property type="match status" value="1"/>
</dbReference>
<feature type="binding site" description="via carbamate group" evidence="8">
    <location>
        <position position="460"/>
    </location>
    <ligand>
        <name>Ni(2+)</name>
        <dbReference type="ChEBI" id="CHEBI:49786"/>
        <label>1</label>
    </ligand>
</feature>
<evidence type="ECO:0000256" key="4">
    <source>
        <dbReference type="ARBA" id="ARBA00022723"/>
    </source>
</evidence>
<dbReference type="GO" id="GO:0035550">
    <property type="term" value="C:urease complex"/>
    <property type="evidence" value="ECO:0007669"/>
    <property type="project" value="InterPro"/>
</dbReference>
<dbReference type="InterPro" id="IPR011059">
    <property type="entry name" value="Metal-dep_hydrolase_composite"/>
</dbReference>
<evidence type="ECO:0000313" key="13">
    <source>
        <dbReference type="Proteomes" id="UP001217754"/>
    </source>
</evidence>
<evidence type="ECO:0000256" key="3">
    <source>
        <dbReference type="ARBA" id="ARBA00022596"/>
    </source>
</evidence>
<name>A0AAF0F2U7_9BASI</name>
<dbReference type="Pfam" id="PF00699">
    <property type="entry name" value="Urease_beta"/>
    <property type="match status" value="1"/>
</dbReference>
<dbReference type="InterPro" id="IPR005848">
    <property type="entry name" value="Urease_asu"/>
</dbReference>
<dbReference type="GO" id="GO:0043419">
    <property type="term" value="P:urea catabolic process"/>
    <property type="evidence" value="ECO:0007669"/>
    <property type="project" value="InterPro"/>
</dbReference>
<feature type="binding site" evidence="8">
    <location>
        <position position="515"/>
    </location>
    <ligand>
        <name>Ni(2+)</name>
        <dbReference type="ChEBI" id="CHEBI:49786"/>
        <label>2</label>
    </ligand>
</feature>
<dbReference type="Gene3D" id="2.30.40.10">
    <property type="entry name" value="Urease, subunit C, domain 1"/>
    <property type="match status" value="1"/>
</dbReference>
<dbReference type="PIRSF" id="PIRSF001222">
    <property type="entry name" value="Urease"/>
    <property type="match status" value="1"/>
</dbReference>
<dbReference type="EMBL" id="CP119961">
    <property type="protein sequence ID" value="WFD39770.1"/>
    <property type="molecule type" value="Genomic_DNA"/>
</dbReference>
<protein>
    <recommendedName>
        <fullName evidence="2 6">Urease</fullName>
        <ecNumber evidence="2 6">3.5.1.5</ecNumber>
    </recommendedName>
    <alternativeName>
        <fullName evidence="6">Urea amidohydrolase</fullName>
    </alternativeName>
</protein>
<feature type="binding site" evidence="8">
    <location>
        <position position="489"/>
    </location>
    <ligand>
        <name>Ni(2+)</name>
        <dbReference type="ChEBI" id="CHEBI:49786"/>
        <label>2</label>
    </ligand>
</feature>
<evidence type="ECO:0000256" key="6">
    <source>
        <dbReference type="PIRNR" id="PIRNR001222"/>
    </source>
</evidence>
<dbReference type="GO" id="GO:0016151">
    <property type="term" value="F:nickel cation binding"/>
    <property type="evidence" value="ECO:0007669"/>
    <property type="project" value="InterPro"/>
</dbReference>
<dbReference type="Gene3D" id="2.10.150.10">
    <property type="entry name" value="Urease, beta subunit"/>
    <property type="match status" value="1"/>
</dbReference>
<dbReference type="InterPro" id="IPR017950">
    <property type="entry name" value="Urease_AS"/>
</dbReference>
<evidence type="ECO:0000256" key="7">
    <source>
        <dbReference type="PIRSR" id="PIRSR001222-50"/>
    </source>
</evidence>
<dbReference type="CDD" id="cd00375">
    <property type="entry name" value="Urease_alpha"/>
    <property type="match status" value="1"/>
</dbReference>
<dbReference type="PROSITE" id="PS51368">
    <property type="entry name" value="UREASE_3"/>
    <property type="match status" value="1"/>
</dbReference>
<feature type="binding site" evidence="8">
    <location>
        <position position="377"/>
    </location>
    <ligand>
        <name>Ni(2+)</name>
        <dbReference type="ChEBI" id="CHEBI:49786"/>
        <label>1</label>
    </ligand>
</feature>
<comment type="catalytic activity">
    <reaction evidence="6">
        <text>urea + 2 H2O + H(+) = hydrogencarbonate + 2 NH4(+)</text>
        <dbReference type="Rhea" id="RHEA:20557"/>
        <dbReference type="ChEBI" id="CHEBI:15377"/>
        <dbReference type="ChEBI" id="CHEBI:15378"/>
        <dbReference type="ChEBI" id="CHEBI:16199"/>
        <dbReference type="ChEBI" id="CHEBI:17544"/>
        <dbReference type="ChEBI" id="CHEBI:28938"/>
        <dbReference type="EC" id="3.5.1.5"/>
    </reaction>
</comment>
<dbReference type="SUPFAM" id="SSF51556">
    <property type="entry name" value="Metallo-dependent hydrolases"/>
    <property type="match status" value="1"/>
</dbReference>
<feature type="domain" description="Urease" evidence="11">
    <location>
        <begin position="372"/>
        <end position="814"/>
    </location>
</feature>
<keyword evidence="4 6" id="KW-0479">Metal-binding</keyword>
<dbReference type="InterPro" id="IPR036463">
    <property type="entry name" value="Urease_gamma_sf"/>
</dbReference>
<feature type="binding site" evidence="8">
    <location>
        <position position="603"/>
    </location>
    <ligand>
        <name>Ni(2+)</name>
        <dbReference type="ChEBI" id="CHEBI:49786"/>
        <label>1</label>
    </ligand>
</feature>
<feature type="active site" description="Proton donor" evidence="9 10">
    <location>
        <position position="563"/>
    </location>
</feature>
<dbReference type="PANTHER" id="PTHR33569">
    <property type="entry name" value="UREASE"/>
    <property type="match status" value="1"/>
</dbReference>
<dbReference type="SUPFAM" id="SSF51338">
    <property type="entry name" value="Composite domain of metallo-dependent hydrolases"/>
    <property type="match status" value="2"/>
</dbReference>
<feature type="binding site" evidence="10">
    <location>
        <position position="462"/>
    </location>
    <ligand>
        <name>substrate</name>
    </ligand>
</feature>
<dbReference type="Pfam" id="PF01979">
    <property type="entry name" value="Amidohydro_1"/>
    <property type="match status" value="1"/>
</dbReference>
<dbReference type="InterPro" id="IPR017951">
    <property type="entry name" value="Urease_asu_c"/>
</dbReference>
<comment type="cofactor">
    <cofactor evidence="8">
        <name>Ni cation</name>
        <dbReference type="ChEBI" id="CHEBI:25516"/>
    </cofactor>
    <text evidence="8">Binds 2 nickel ions per subunit.</text>
</comment>
<dbReference type="Gene3D" id="3.20.20.140">
    <property type="entry name" value="Metal-dependent hydrolases"/>
    <property type="match status" value="1"/>
</dbReference>
<gene>
    <name evidence="12" type="primary">URE1</name>
    <name evidence="12" type="ORF">MJAP1_002751</name>
</gene>
<accession>A0AAF0F2U7</accession>
<dbReference type="NCBIfam" id="NF009686">
    <property type="entry name" value="PRK13207.1"/>
    <property type="match status" value="1"/>
</dbReference>
<proteinExistence type="inferred from homology"/>
<dbReference type="RefSeq" id="XP_060122667.1">
    <property type="nucleotide sequence ID" value="XM_060266684.1"/>
</dbReference>
<dbReference type="EC" id="3.5.1.5" evidence="2 6"/>
<keyword evidence="5 6" id="KW-0378">Hydrolase</keyword>
<feature type="binding site" evidence="8">
    <location>
        <position position="379"/>
    </location>
    <ligand>
        <name>Ni(2+)</name>
        <dbReference type="ChEBI" id="CHEBI:49786"/>
        <label>1</label>
    </ligand>
</feature>
<dbReference type="InterPro" id="IPR006680">
    <property type="entry name" value="Amidohydro-rel"/>
</dbReference>
<feature type="modified residue" description="N6-carboxylysine" evidence="7">
    <location>
        <position position="460"/>
    </location>
</feature>
<dbReference type="Pfam" id="PF00449">
    <property type="entry name" value="Urease_alpha"/>
    <property type="match status" value="1"/>
</dbReference>
<evidence type="ECO:0000259" key="11">
    <source>
        <dbReference type="PROSITE" id="PS51368"/>
    </source>
</evidence>
<dbReference type="AlphaFoldDB" id="A0AAF0F2U7"/>
<evidence type="ECO:0000313" key="12">
    <source>
        <dbReference type="EMBL" id="WFD39770.1"/>
    </source>
</evidence>
<dbReference type="Gene3D" id="3.30.280.10">
    <property type="entry name" value="Urease, gamma-like subunit"/>
    <property type="match status" value="1"/>
</dbReference>
<evidence type="ECO:0000256" key="10">
    <source>
        <dbReference type="PROSITE-ProRule" id="PRU00700"/>
    </source>
</evidence>
<dbReference type="InterPro" id="IPR011612">
    <property type="entry name" value="Urease_alpha_N_dom"/>
</dbReference>